<evidence type="ECO:0000313" key="2">
    <source>
        <dbReference type="Proteomes" id="UP000572377"/>
    </source>
</evidence>
<dbReference type="AlphaFoldDB" id="A0A849KZJ8"/>
<keyword evidence="2" id="KW-1185">Reference proteome</keyword>
<reference evidence="1 2" key="1">
    <citation type="submission" date="2020-05" db="EMBL/GenBank/DDBJ databases">
        <title>Gimesia benthica sp. nov., a novel planctomycete isolated from a deep-sea water sample of the Northwest Indian Ocean.</title>
        <authorList>
            <person name="Wang J."/>
            <person name="Ruan C."/>
            <person name="Song L."/>
            <person name="Zhu Y."/>
            <person name="Li A."/>
            <person name="Zheng X."/>
            <person name="Wang L."/>
            <person name="Lu Z."/>
            <person name="Huang Y."/>
            <person name="Du W."/>
            <person name="Zhou Y."/>
            <person name="Huang L."/>
            <person name="Dai X."/>
        </authorList>
    </citation>
    <scope>NUCLEOTIDE SEQUENCE [LARGE SCALE GENOMIC DNA]</scope>
    <source>
        <strain evidence="1 2">YYQ-30</strain>
    </source>
</reference>
<evidence type="ECO:0000313" key="1">
    <source>
        <dbReference type="EMBL" id="NNU79184.1"/>
    </source>
</evidence>
<dbReference type="Proteomes" id="UP000572377">
    <property type="component" value="Unassembled WGS sequence"/>
</dbReference>
<protein>
    <recommendedName>
        <fullName evidence="3">STAS domain-containing protein</fullName>
    </recommendedName>
</protein>
<gene>
    <name evidence="1" type="ORF">HMH01_01920</name>
</gene>
<evidence type="ECO:0008006" key="3">
    <source>
        <dbReference type="Google" id="ProtNLM"/>
    </source>
</evidence>
<comment type="caution">
    <text evidence="1">The sequence shown here is derived from an EMBL/GenBank/DDBJ whole genome shotgun (WGS) entry which is preliminary data.</text>
</comment>
<accession>A0A849KZJ8</accession>
<sequence length="91" mass="8937">MSAGLRIDVPESAGLDAALALQSALAGAAGPVTLVAGGARSLSTPYVLTICAALRDANGPAIAVEGAGPGFMDAFSDLGLFGDLMKMEFPG</sequence>
<dbReference type="RefSeq" id="WP_171321938.1">
    <property type="nucleotide sequence ID" value="NZ_JABFBC010000001.1"/>
</dbReference>
<proteinExistence type="predicted"/>
<name>A0A849KZJ8_9RHOB</name>
<organism evidence="1 2">
    <name type="scientific">Halovulum dunhuangense</name>
    <dbReference type="NCBI Taxonomy" id="1505036"/>
    <lineage>
        <taxon>Bacteria</taxon>
        <taxon>Pseudomonadati</taxon>
        <taxon>Pseudomonadota</taxon>
        <taxon>Alphaproteobacteria</taxon>
        <taxon>Rhodobacterales</taxon>
        <taxon>Paracoccaceae</taxon>
        <taxon>Halovulum</taxon>
    </lineage>
</organism>
<dbReference type="EMBL" id="JABFBC010000001">
    <property type="protein sequence ID" value="NNU79184.1"/>
    <property type="molecule type" value="Genomic_DNA"/>
</dbReference>